<evidence type="ECO:0000313" key="1">
    <source>
        <dbReference type="EMBL" id="RDE25143.1"/>
    </source>
</evidence>
<accession>A0A369WVJ9</accession>
<reference evidence="1 2" key="1">
    <citation type="submission" date="2018-07" db="EMBL/GenBank/DDBJ databases">
        <title>Motiliproteus coralliicola sp. nov., a bacterium isolated from Coral.</title>
        <authorList>
            <person name="Wang G."/>
        </authorList>
    </citation>
    <scope>NUCLEOTIDE SEQUENCE [LARGE SCALE GENOMIC DNA]</scope>
    <source>
        <strain evidence="1 2">C34</strain>
    </source>
</reference>
<dbReference type="EMBL" id="QQOH01000001">
    <property type="protein sequence ID" value="RDE25143.1"/>
    <property type="molecule type" value="Genomic_DNA"/>
</dbReference>
<proteinExistence type="predicted"/>
<comment type="caution">
    <text evidence="1">The sequence shown here is derived from an EMBL/GenBank/DDBJ whole genome shotgun (WGS) entry which is preliminary data.</text>
</comment>
<evidence type="ECO:0000313" key="2">
    <source>
        <dbReference type="Proteomes" id="UP000253769"/>
    </source>
</evidence>
<protein>
    <submittedName>
        <fullName evidence="1">Uncharacterized protein</fullName>
    </submittedName>
</protein>
<dbReference type="RefSeq" id="WP_114694740.1">
    <property type="nucleotide sequence ID" value="NZ_QQOH01000001.1"/>
</dbReference>
<gene>
    <name evidence="1" type="ORF">DV711_06195</name>
</gene>
<organism evidence="1 2">
    <name type="scientific">Motiliproteus coralliicola</name>
    <dbReference type="NCBI Taxonomy" id="2283196"/>
    <lineage>
        <taxon>Bacteria</taxon>
        <taxon>Pseudomonadati</taxon>
        <taxon>Pseudomonadota</taxon>
        <taxon>Gammaproteobacteria</taxon>
        <taxon>Oceanospirillales</taxon>
        <taxon>Oceanospirillaceae</taxon>
        <taxon>Motiliproteus</taxon>
    </lineage>
</organism>
<keyword evidence="2" id="KW-1185">Reference proteome</keyword>
<name>A0A369WVJ9_9GAMM</name>
<dbReference type="Proteomes" id="UP000253769">
    <property type="component" value="Unassembled WGS sequence"/>
</dbReference>
<dbReference type="AlphaFoldDB" id="A0A369WVJ9"/>
<sequence>MTDMTQKQMMAAMMDNMNAMAAVLAQQTQQPAAVSPEAQAAATITIDTEAMSAALAEKHGKAQREGEAKSSDVISFYENFGFDGLTLAFRINGVCRDAQYGYFRARQEIERVAAREAMPNRFGESEDLSARSERAVTEADSNLVMFYAADKALRDIYQHLKVEGAMEDVQRMEEYMKPITVDEAAVQAFLQKADDDWAKRRAQSGRAARVAASANYAATS</sequence>